<reference evidence="1 2" key="1">
    <citation type="submission" date="2019-03" db="EMBL/GenBank/DDBJ databases">
        <title>Single cell metagenomics reveals metabolic interactions within the superorganism composed of flagellate Streblomastix strix and complex community of Bacteroidetes bacteria on its surface.</title>
        <authorList>
            <person name="Treitli S.C."/>
            <person name="Kolisko M."/>
            <person name="Husnik F."/>
            <person name="Keeling P."/>
            <person name="Hampl V."/>
        </authorList>
    </citation>
    <scope>NUCLEOTIDE SEQUENCE [LARGE SCALE GENOMIC DNA]</scope>
    <source>
        <strain evidence="1">ST1C</strain>
    </source>
</reference>
<evidence type="ECO:0000313" key="1">
    <source>
        <dbReference type="EMBL" id="KAA6402867.1"/>
    </source>
</evidence>
<organism evidence="1 2">
    <name type="scientific">Streblomastix strix</name>
    <dbReference type="NCBI Taxonomy" id="222440"/>
    <lineage>
        <taxon>Eukaryota</taxon>
        <taxon>Metamonada</taxon>
        <taxon>Preaxostyla</taxon>
        <taxon>Oxymonadida</taxon>
        <taxon>Streblomastigidae</taxon>
        <taxon>Streblomastix</taxon>
    </lineage>
</organism>
<name>A0A5J4X6G2_9EUKA</name>
<comment type="caution">
    <text evidence="1">The sequence shown here is derived from an EMBL/GenBank/DDBJ whole genome shotgun (WGS) entry which is preliminary data.</text>
</comment>
<evidence type="ECO:0000313" key="2">
    <source>
        <dbReference type="Proteomes" id="UP000324800"/>
    </source>
</evidence>
<proteinExistence type="predicted"/>
<dbReference type="AlphaFoldDB" id="A0A5J4X6G2"/>
<gene>
    <name evidence="1" type="ORF">EZS28_001606</name>
</gene>
<accession>A0A5J4X6G2</accession>
<dbReference type="Proteomes" id="UP000324800">
    <property type="component" value="Unassembled WGS sequence"/>
</dbReference>
<protein>
    <submittedName>
        <fullName evidence="1">Uncharacterized protein</fullName>
    </submittedName>
</protein>
<dbReference type="EMBL" id="SNRW01000171">
    <property type="protein sequence ID" value="KAA6402867.1"/>
    <property type="molecule type" value="Genomic_DNA"/>
</dbReference>
<sequence length="185" mass="18929">MSPQSTQFSPISASLILPSSIRHSPNISYQQKSSLINIHPALLSQPTHAPSFATFLNGLQLPPSPTLIPALTQSAIQSISSSPLSFLFSPPHPDTLVAMVLSSTVLSTALATFSQSSSSSSGAAAAQSLSSLNSLLTQAAPFYNPGAGSCGINRSGVGGLTADANESGHLAGIRTIQGIFAQQID</sequence>